<dbReference type="EMBL" id="MK072257">
    <property type="protein sequence ID" value="AYV81066.1"/>
    <property type="molecule type" value="Genomic_DNA"/>
</dbReference>
<organism evidence="1">
    <name type="scientific">Harvfovirus sp</name>
    <dbReference type="NCBI Taxonomy" id="2487768"/>
    <lineage>
        <taxon>Viruses</taxon>
        <taxon>Varidnaviria</taxon>
        <taxon>Bamfordvirae</taxon>
        <taxon>Nucleocytoviricota</taxon>
        <taxon>Megaviricetes</taxon>
        <taxon>Imitervirales</taxon>
        <taxon>Mimiviridae</taxon>
        <taxon>Klosneuvirinae</taxon>
    </lineage>
</organism>
<reference evidence="1" key="1">
    <citation type="submission" date="2018-10" db="EMBL/GenBank/DDBJ databases">
        <title>Hidden diversity of soil giant viruses.</title>
        <authorList>
            <person name="Schulz F."/>
            <person name="Alteio L."/>
            <person name="Goudeau D."/>
            <person name="Ryan E.M."/>
            <person name="Malmstrom R.R."/>
            <person name="Blanchard J."/>
            <person name="Woyke T."/>
        </authorList>
    </citation>
    <scope>NUCLEOTIDE SEQUENCE</scope>
    <source>
        <strain evidence="1">HAV1</strain>
    </source>
</reference>
<evidence type="ECO:0000313" key="1">
    <source>
        <dbReference type="EMBL" id="AYV81066.1"/>
    </source>
</evidence>
<gene>
    <name evidence="1" type="ORF">Harvfovirus15_10</name>
</gene>
<sequence length="310" mass="35524">MVITTKILIVYFAYLNKAKAWWEIILGQLIELKDSGLLNHGKLYVCLTGASPAIAMAKVLINSLLTAVEIQTSEENRYEYPGISLVWNLANQPTLDPDTKILYFHSKGMFSGPKIGRCFVEKYLTKTVVLDYEDVLKIFDDSNVNKIGVGASARGYIWFNFWWVRASFVKNCEKPKVSNHNRYYFETWLGTHREQKTAADCFSLVSNRTNDFYTTTQMIKIMEQKRYLKYCASSQTVIALYGYSDKYKDVSDILRENFLKHDKIVLPEGSEFNKFFNDVSSANVKNLIVCVGNQIFTMNEKSNATAIELS</sequence>
<accession>A0A3G5A1G0</accession>
<protein>
    <submittedName>
        <fullName evidence="1">Uncharacterized protein</fullName>
    </submittedName>
</protein>
<name>A0A3G5A1G0_9VIRU</name>
<proteinExistence type="predicted"/>